<keyword evidence="1" id="KW-0732">Signal</keyword>
<dbReference type="InterPro" id="IPR018620">
    <property type="entry name" value="Ubiquitin3-bd_protein_But2_C"/>
</dbReference>
<feature type="domain" description="Ubiquitin 3 binding protein But2 C-terminal" evidence="2">
    <location>
        <begin position="60"/>
        <end position="174"/>
    </location>
</feature>
<dbReference type="OrthoDB" id="5356630at2759"/>
<evidence type="ECO:0000313" key="3">
    <source>
        <dbReference type="EMBL" id="KAF2787307.1"/>
    </source>
</evidence>
<reference evidence="3" key="1">
    <citation type="journal article" date="2020" name="Stud. Mycol.">
        <title>101 Dothideomycetes genomes: a test case for predicting lifestyles and emergence of pathogens.</title>
        <authorList>
            <person name="Haridas S."/>
            <person name="Albert R."/>
            <person name="Binder M."/>
            <person name="Bloem J."/>
            <person name="Labutti K."/>
            <person name="Salamov A."/>
            <person name="Andreopoulos B."/>
            <person name="Baker S."/>
            <person name="Barry K."/>
            <person name="Bills G."/>
            <person name="Bluhm B."/>
            <person name="Cannon C."/>
            <person name="Castanera R."/>
            <person name="Culley D."/>
            <person name="Daum C."/>
            <person name="Ezra D."/>
            <person name="Gonzalez J."/>
            <person name="Henrissat B."/>
            <person name="Kuo A."/>
            <person name="Liang C."/>
            <person name="Lipzen A."/>
            <person name="Lutzoni F."/>
            <person name="Magnuson J."/>
            <person name="Mondo S."/>
            <person name="Nolan M."/>
            <person name="Ohm R."/>
            <person name="Pangilinan J."/>
            <person name="Park H.-J."/>
            <person name="Ramirez L."/>
            <person name="Alfaro M."/>
            <person name="Sun H."/>
            <person name="Tritt A."/>
            <person name="Yoshinaga Y."/>
            <person name="Zwiers L.-H."/>
            <person name="Turgeon B."/>
            <person name="Goodwin S."/>
            <person name="Spatafora J."/>
            <person name="Crous P."/>
            <person name="Grigoriev I."/>
        </authorList>
    </citation>
    <scope>NUCLEOTIDE SEQUENCE</scope>
    <source>
        <strain evidence="3">CBS 109.77</strain>
    </source>
</reference>
<feature type="signal peptide" evidence="1">
    <location>
        <begin position="1"/>
        <end position="17"/>
    </location>
</feature>
<dbReference type="EMBL" id="MU002335">
    <property type="protein sequence ID" value="KAF2787307.1"/>
    <property type="molecule type" value="Genomic_DNA"/>
</dbReference>
<sequence length="189" mass="20054">MHFTTLALTTLLALTTAAPAPIEKRFPSAYRIITPSAISQYSVFTGAIAYNTATGLVRKTGDTQSDISTLVTFTIPPSAAGATCSLHFYLDPADTTVVSGTGLIDLFSSLKPAPEHDVPAWGPPGNQRDREMARWKVVKGGEATFSTDVPNAATFKCPEAGKVGFELVGAGDKDEIRWGKALSGAYITW</sequence>
<feature type="chain" id="PRO_5025511217" description="Ubiquitin 3 binding protein But2 C-terminal domain-containing protein" evidence="1">
    <location>
        <begin position="18"/>
        <end position="189"/>
    </location>
</feature>
<name>A0A6A6WU86_9PLEO</name>
<organism evidence="3 4">
    <name type="scientific">Melanomma pulvis-pyrius CBS 109.77</name>
    <dbReference type="NCBI Taxonomy" id="1314802"/>
    <lineage>
        <taxon>Eukaryota</taxon>
        <taxon>Fungi</taxon>
        <taxon>Dikarya</taxon>
        <taxon>Ascomycota</taxon>
        <taxon>Pezizomycotina</taxon>
        <taxon>Dothideomycetes</taxon>
        <taxon>Pleosporomycetidae</taxon>
        <taxon>Pleosporales</taxon>
        <taxon>Melanommataceae</taxon>
        <taxon>Melanomma</taxon>
    </lineage>
</organism>
<evidence type="ECO:0000313" key="4">
    <source>
        <dbReference type="Proteomes" id="UP000799757"/>
    </source>
</evidence>
<evidence type="ECO:0000259" key="2">
    <source>
        <dbReference type="Pfam" id="PF09792"/>
    </source>
</evidence>
<gene>
    <name evidence="3" type="ORF">K505DRAFT_258001</name>
</gene>
<dbReference type="Pfam" id="PF09792">
    <property type="entry name" value="But2"/>
    <property type="match status" value="1"/>
</dbReference>
<dbReference type="Proteomes" id="UP000799757">
    <property type="component" value="Unassembled WGS sequence"/>
</dbReference>
<accession>A0A6A6WU86</accession>
<protein>
    <recommendedName>
        <fullName evidence="2">Ubiquitin 3 binding protein But2 C-terminal domain-containing protein</fullName>
    </recommendedName>
</protein>
<dbReference type="AlphaFoldDB" id="A0A6A6WU86"/>
<evidence type="ECO:0000256" key="1">
    <source>
        <dbReference type="SAM" id="SignalP"/>
    </source>
</evidence>
<keyword evidence="4" id="KW-1185">Reference proteome</keyword>
<proteinExistence type="predicted"/>